<dbReference type="EMBL" id="APLQ01000005">
    <property type="protein sequence ID" value="ENO17128.1"/>
    <property type="molecule type" value="Genomic_DNA"/>
</dbReference>
<dbReference type="RefSeq" id="WP_004578780.1">
    <property type="nucleotide sequence ID" value="NZ_AP028879.1"/>
</dbReference>
<dbReference type="PATRIC" id="fig|626887.3.peg.120"/>
<dbReference type="HOGENOM" id="CLU_1123478_0_0_6"/>
<gene>
    <name evidence="1" type="ORF">J057_00644</name>
</gene>
<proteinExistence type="predicted"/>
<protein>
    <submittedName>
        <fullName evidence="1">Uncharacterized protein</fullName>
    </submittedName>
</protein>
<evidence type="ECO:0000313" key="1">
    <source>
        <dbReference type="EMBL" id="ENO17128.1"/>
    </source>
</evidence>
<dbReference type="eggNOG" id="ENOG502ZS2S">
    <property type="taxonomic scope" value="Bacteria"/>
</dbReference>
<comment type="caution">
    <text evidence="1">The sequence shown here is derived from an EMBL/GenBank/DDBJ whole genome shotgun (WGS) entry which is preliminary data.</text>
</comment>
<name>N6X7K3_9GAMM</name>
<reference evidence="1 2" key="1">
    <citation type="journal article" date="2013" name="Genome Announc.">
        <title>Genome Sequence of the Polycyclic Aromatic Hydrocarbon-Degrading Bacterium Strain Marinobacter nanhaiticus D15-8WT.</title>
        <authorList>
            <person name="Cui Z."/>
            <person name="Gao W."/>
            <person name="Li Q."/>
            <person name="Xu G."/>
            <person name="Zheng L."/>
        </authorList>
    </citation>
    <scope>NUCLEOTIDE SEQUENCE [LARGE SCALE GENOMIC DNA]</scope>
    <source>
        <strain evidence="1 2">D15-8W</strain>
    </source>
</reference>
<dbReference type="AlphaFoldDB" id="N6X7K3"/>
<dbReference type="Proteomes" id="UP000013165">
    <property type="component" value="Unassembled WGS sequence"/>
</dbReference>
<keyword evidence="2" id="KW-1185">Reference proteome</keyword>
<sequence>MDEFWGGGHGSHKRGKDKIERVILWLAWFDYSDRKTIALMLGVKERGQGAFFKRLEESGFVKVDKAPGLKHSIYSLGDAGFDLAKILAPEIDLKRRRRLPAWITLVHSFSIQSAVIHRMDQVDGIYPEKTLKHLRAVRLPDAILQMKNGERVAVEVELQHKATARVYHIYLAHLRNIKNEHYDRVLYLFPKETLRRLYEEKFVEPMWPIYKLNDQSRLAMDNTRQFDASNVQQAQLFQFKTEELYTL</sequence>
<organism evidence="1 2">
    <name type="scientific">Marinobacter nanhaiticus D15-8W</name>
    <dbReference type="NCBI Taxonomy" id="626887"/>
    <lineage>
        <taxon>Bacteria</taxon>
        <taxon>Pseudomonadati</taxon>
        <taxon>Pseudomonadota</taxon>
        <taxon>Gammaproteobacteria</taxon>
        <taxon>Pseudomonadales</taxon>
        <taxon>Marinobacteraceae</taxon>
        <taxon>Marinobacter</taxon>
    </lineage>
</organism>
<accession>N6X7K3</accession>
<evidence type="ECO:0000313" key="2">
    <source>
        <dbReference type="Proteomes" id="UP000013165"/>
    </source>
</evidence>
<dbReference type="OrthoDB" id="5603928at2"/>